<dbReference type="RefSeq" id="WP_155447757.1">
    <property type="nucleotide sequence ID" value="NZ_JAOQNR010000008.1"/>
</dbReference>
<evidence type="ECO:0000313" key="3">
    <source>
        <dbReference type="Proteomes" id="UP000439113"/>
    </source>
</evidence>
<reference evidence="2 3" key="1">
    <citation type="submission" date="2019-11" db="EMBL/GenBank/DDBJ databases">
        <title>Whole-genome sequence of a Rhodoblastus acidophilus DSM 142.</title>
        <authorList>
            <person name="Kyndt J.A."/>
            <person name="Meyer T.E."/>
        </authorList>
    </citation>
    <scope>NUCLEOTIDE SEQUENCE [LARGE SCALE GENOMIC DNA]</scope>
    <source>
        <strain evidence="2 3">DSM 142</strain>
    </source>
</reference>
<accession>A0A6N8DTC7</accession>
<dbReference type="EMBL" id="WNKS01000026">
    <property type="protein sequence ID" value="MTV33076.1"/>
    <property type="molecule type" value="Genomic_DNA"/>
</dbReference>
<dbReference type="AlphaFoldDB" id="A0A6N8DTC7"/>
<feature type="transmembrane region" description="Helical" evidence="1">
    <location>
        <begin position="22"/>
        <end position="41"/>
    </location>
</feature>
<keyword evidence="1" id="KW-0472">Membrane</keyword>
<dbReference type="OrthoDB" id="9930578at2"/>
<keyword evidence="1" id="KW-0812">Transmembrane</keyword>
<evidence type="ECO:0000256" key="1">
    <source>
        <dbReference type="SAM" id="Phobius"/>
    </source>
</evidence>
<keyword evidence="1" id="KW-1133">Transmembrane helix</keyword>
<protein>
    <submittedName>
        <fullName evidence="2">Uncharacterized protein</fullName>
    </submittedName>
</protein>
<name>A0A6N8DTC7_RHOAC</name>
<gene>
    <name evidence="2" type="ORF">GJ654_19015</name>
</gene>
<proteinExistence type="predicted"/>
<sequence length="75" mass="8329">MADDAEAPDPEKARIQKVFIRSAAYFALSGVALALVIWSFVATVRTEDACGAHTIRPMFPWGVSKIWYWGPNRAC</sequence>
<evidence type="ECO:0000313" key="2">
    <source>
        <dbReference type="EMBL" id="MTV33076.1"/>
    </source>
</evidence>
<comment type="caution">
    <text evidence="2">The sequence shown here is derived from an EMBL/GenBank/DDBJ whole genome shotgun (WGS) entry which is preliminary data.</text>
</comment>
<dbReference type="Proteomes" id="UP000439113">
    <property type="component" value="Unassembled WGS sequence"/>
</dbReference>
<organism evidence="2 3">
    <name type="scientific">Rhodoblastus acidophilus</name>
    <name type="common">Rhodopseudomonas acidophila</name>
    <dbReference type="NCBI Taxonomy" id="1074"/>
    <lineage>
        <taxon>Bacteria</taxon>
        <taxon>Pseudomonadati</taxon>
        <taxon>Pseudomonadota</taxon>
        <taxon>Alphaproteobacteria</taxon>
        <taxon>Hyphomicrobiales</taxon>
        <taxon>Rhodoblastaceae</taxon>
        <taxon>Rhodoblastus</taxon>
    </lineage>
</organism>